<dbReference type="Proteomes" id="UP001319080">
    <property type="component" value="Unassembled WGS sequence"/>
</dbReference>
<dbReference type="Pfam" id="PF21906">
    <property type="entry name" value="WHD_NrtR"/>
    <property type="match status" value="1"/>
</dbReference>
<dbReference type="EMBL" id="JAHESE010000024">
    <property type="protein sequence ID" value="MBT1710663.1"/>
    <property type="molecule type" value="Genomic_DNA"/>
</dbReference>
<dbReference type="Gene3D" id="1.10.10.10">
    <property type="entry name" value="Winged helix-like DNA-binding domain superfamily/Winged helix DNA-binding domain"/>
    <property type="match status" value="1"/>
</dbReference>
<name>A0AAP2E064_9BACT</name>
<feature type="domain" description="Nudix hydrolase" evidence="1">
    <location>
        <begin position="15"/>
        <end position="166"/>
    </location>
</feature>
<dbReference type="RefSeq" id="WP_254086238.1">
    <property type="nucleotide sequence ID" value="NZ_JAHESE010000024.1"/>
</dbReference>
<dbReference type="PANTHER" id="PTHR43736">
    <property type="entry name" value="ADP-RIBOSE PYROPHOSPHATASE"/>
    <property type="match status" value="1"/>
</dbReference>
<reference evidence="2 3" key="1">
    <citation type="submission" date="2021-05" db="EMBL/GenBank/DDBJ databases">
        <title>A Polyphasic approach of four new species of the genus Ohtaekwangia: Ohtaekwangia histidinii sp. nov., Ohtaekwangia cretensis sp. nov., Ohtaekwangia indiensis sp. nov., Ohtaekwangia reichenbachii sp. nov. from diverse environment.</title>
        <authorList>
            <person name="Octaviana S."/>
        </authorList>
    </citation>
    <scope>NUCLEOTIDE SEQUENCE [LARGE SCALE GENOMIC DNA]</scope>
    <source>
        <strain evidence="2 3">PWU5</strain>
    </source>
</reference>
<dbReference type="CDD" id="cd18873">
    <property type="entry name" value="NUDIX_NadM_like"/>
    <property type="match status" value="1"/>
</dbReference>
<accession>A0AAP2E064</accession>
<gene>
    <name evidence="2" type="ORF">KK062_20650</name>
</gene>
<dbReference type="InterPro" id="IPR036390">
    <property type="entry name" value="WH_DNA-bd_sf"/>
</dbReference>
<proteinExistence type="predicted"/>
<dbReference type="InterPro" id="IPR054105">
    <property type="entry name" value="WHD_NrtR"/>
</dbReference>
<dbReference type="InterPro" id="IPR036388">
    <property type="entry name" value="WH-like_DNA-bd_sf"/>
</dbReference>
<sequence>MELNEFVEKGHEVYLRHLSIDCVIMGFHDEQLKVLLLKWKENGQWCLPGGFVRKEDSLDTAAARILRERTGLQDIYLQQFHTFGDPARERHKEQFLWPRSMPPDSWMHDRFISVGYYALVEFSQVTPQPDLLTDECHWCDIHAVPDLIYDHNVILEKALETLRMRLNDYPVGLNLLPARFTMPELQRLYETILDMSLDRRNFQKKMLAFGILERLNERKTGGAHKAPYLYRFDRRKYEKALKQGLKFGF</sequence>
<protein>
    <submittedName>
        <fullName evidence="2">NUDIX domain-containing protein</fullName>
    </submittedName>
</protein>
<dbReference type="InterPro" id="IPR015797">
    <property type="entry name" value="NUDIX_hydrolase-like_dom_sf"/>
</dbReference>
<dbReference type="InterPro" id="IPR000086">
    <property type="entry name" value="NUDIX_hydrolase_dom"/>
</dbReference>
<dbReference type="Gene3D" id="3.90.79.10">
    <property type="entry name" value="Nucleoside Triphosphate Pyrophosphohydrolase"/>
    <property type="match status" value="1"/>
</dbReference>
<dbReference type="Pfam" id="PF00293">
    <property type="entry name" value="NUDIX"/>
    <property type="match status" value="1"/>
</dbReference>
<dbReference type="AlphaFoldDB" id="A0AAP2E064"/>
<evidence type="ECO:0000259" key="1">
    <source>
        <dbReference type="PROSITE" id="PS51462"/>
    </source>
</evidence>
<evidence type="ECO:0000313" key="2">
    <source>
        <dbReference type="EMBL" id="MBT1710663.1"/>
    </source>
</evidence>
<keyword evidence="3" id="KW-1185">Reference proteome</keyword>
<comment type="caution">
    <text evidence="2">The sequence shown here is derived from an EMBL/GenBank/DDBJ whole genome shotgun (WGS) entry which is preliminary data.</text>
</comment>
<evidence type="ECO:0000313" key="3">
    <source>
        <dbReference type="Proteomes" id="UP001319080"/>
    </source>
</evidence>
<dbReference type="SUPFAM" id="SSF46785">
    <property type="entry name" value="Winged helix' DNA-binding domain"/>
    <property type="match status" value="1"/>
</dbReference>
<dbReference type="SUPFAM" id="SSF55811">
    <property type="entry name" value="Nudix"/>
    <property type="match status" value="1"/>
</dbReference>
<organism evidence="2 3">
    <name type="scientific">Dawidia cretensis</name>
    <dbReference type="NCBI Taxonomy" id="2782350"/>
    <lineage>
        <taxon>Bacteria</taxon>
        <taxon>Pseudomonadati</taxon>
        <taxon>Bacteroidota</taxon>
        <taxon>Cytophagia</taxon>
        <taxon>Cytophagales</taxon>
        <taxon>Chryseotaleaceae</taxon>
        <taxon>Dawidia</taxon>
    </lineage>
</organism>
<dbReference type="PROSITE" id="PS51462">
    <property type="entry name" value="NUDIX"/>
    <property type="match status" value="1"/>
</dbReference>
<dbReference type="PANTHER" id="PTHR43736:SF4">
    <property type="entry name" value="SLR1690 PROTEIN"/>
    <property type="match status" value="1"/>
</dbReference>